<dbReference type="RefSeq" id="XP_024222861.1">
    <property type="nucleotide sequence ID" value="XM_024367093.2"/>
</dbReference>
<dbReference type="AlphaFoldDB" id="A0A6P6F9U5"/>
<dbReference type="GeneID" id="112212701"/>
<feature type="domain" description="PiggyBac transposable element-derived protein" evidence="2">
    <location>
        <begin position="146"/>
        <end position="285"/>
    </location>
</feature>
<feature type="compositionally biased region" description="Acidic residues" evidence="1">
    <location>
        <begin position="25"/>
        <end position="34"/>
    </location>
</feature>
<proteinExistence type="predicted"/>
<dbReference type="OrthoDB" id="8123139at2759"/>
<reference evidence="4" key="1">
    <citation type="submission" date="2025-08" db="UniProtKB">
        <authorList>
            <consortium name="RefSeq"/>
        </authorList>
    </citation>
    <scope>IDENTIFICATION</scope>
</reference>
<dbReference type="KEGG" id="bim:112212701"/>
<dbReference type="InterPro" id="IPR029526">
    <property type="entry name" value="PGBD"/>
</dbReference>
<keyword evidence="3" id="KW-1185">Reference proteome</keyword>
<feature type="region of interest" description="Disordered" evidence="1">
    <location>
        <begin position="25"/>
        <end position="71"/>
    </location>
</feature>
<dbReference type="Proteomes" id="UP000515180">
    <property type="component" value="Unplaced"/>
</dbReference>
<dbReference type="PANTHER" id="PTHR46599:SF6">
    <property type="entry name" value="DUAL SPECIFICITY PHOSPHATASE 26"/>
    <property type="match status" value="1"/>
</dbReference>
<evidence type="ECO:0000313" key="3">
    <source>
        <dbReference type="Proteomes" id="UP000515180"/>
    </source>
</evidence>
<sequence length="421" mass="48796">MSKRLKASELLQKLRRIPMECSDIEDSEFSECEGGEPREKEIEISSDNMSDISDISDKENESSESEPENILNVRKRRRARVLSSSESEIESVQASRNEIAEDGTRWKRIQEESASGRLPLHNIFKDTSGLTGYAKRSIMKDKVISAFSLLIDSHILQRIISCTESEASRVLGKKWTLTETKLKAFLGILYARGAYEAKNLKLSYLWNTKWGPSFFSSTMSRNEFLEILKFIRFDKKDDKSRRLKNDKFALISTIWDKFIENSQNCYKPGVNVTIDEQLFPTKAKFYNKTKFGVDMADRMAKKYSVRLKSRRWPLQVFFNILDLAGINAWILYKETTGEQISRKNFMFQLADELAADNEKSRIEQRASKIQSTSKNSAYSRKWCQIRFCNNNKTTIICDLCKKYVCGKCTQMKVYVCKKCDE</sequence>
<accession>A0A6P6F9U5</accession>
<dbReference type="OMA" id="AMDQMVR"/>
<evidence type="ECO:0000259" key="2">
    <source>
        <dbReference type="Pfam" id="PF13843"/>
    </source>
</evidence>
<dbReference type="Pfam" id="PF13843">
    <property type="entry name" value="DDE_Tnp_1_7"/>
    <property type="match status" value="1"/>
</dbReference>
<dbReference type="PANTHER" id="PTHR46599">
    <property type="entry name" value="PIGGYBAC TRANSPOSABLE ELEMENT-DERIVED PROTEIN 4"/>
    <property type="match status" value="1"/>
</dbReference>
<evidence type="ECO:0000256" key="1">
    <source>
        <dbReference type="SAM" id="MobiDB-lite"/>
    </source>
</evidence>
<organism evidence="3 4">
    <name type="scientific">Bombus impatiens</name>
    <name type="common">Bumblebee</name>
    <dbReference type="NCBI Taxonomy" id="132113"/>
    <lineage>
        <taxon>Eukaryota</taxon>
        <taxon>Metazoa</taxon>
        <taxon>Ecdysozoa</taxon>
        <taxon>Arthropoda</taxon>
        <taxon>Hexapoda</taxon>
        <taxon>Insecta</taxon>
        <taxon>Pterygota</taxon>
        <taxon>Neoptera</taxon>
        <taxon>Endopterygota</taxon>
        <taxon>Hymenoptera</taxon>
        <taxon>Apocrita</taxon>
        <taxon>Aculeata</taxon>
        <taxon>Apoidea</taxon>
        <taxon>Anthophila</taxon>
        <taxon>Apidae</taxon>
        <taxon>Bombus</taxon>
        <taxon>Pyrobombus</taxon>
    </lineage>
</organism>
<protein>
    <submittedName>
        <fullName evidence="4">Uncharacterized protein LOC112212701</fullName>
    </submittedName>
</protein>
<name>A0A6P6F9U5_BOMIM</name>
<gene>
    <name evidence="4" type="primary">LOC112212701</name>
</gene>
<evidence type="ECO:0000313" key="4">
    <source>
        <dbReference type="RefSeq" id="XP_024222861.1"/>
    </source>
</evidence>